<proteinExistence type="predicted"/>
<dbReference type="EMBL" id="MU267893">
    <property type="protein sequence ID" value="KAH7907559.1"/>
    <property type="molecule type" value="Genomic_DNA"/>
</dbReference>
<reference evidence="1" key="1">
    <citation type="journal article" date="2021" name="New Phytol.">
        <title>Evolutionary innovations through gain and loss of genes in the ectomycorrhizal Boletales.</title>
        <authorList>
            <person name="Wu G."/>
            <person name="Miyauchi S."/>
            <person name="Morin E."/>
            <person name="Kuo A."/>
            <person name="Drula E."/>
            <person name="Varga T."/>
            <person name="Kohler A."/>
            <person name="Feng B."/>
            <person name="Cao Y."/>
            <person name="Lipzen A."/>
            <person name="Daum C."/>
            <person name="Hundley H."/>
            <person name="Pangilinan J."/>
            <person name="Johnson J."/>
            <person name="Barry K."/>
            <person name="LaButti K."/>
            <person name="Ng V."/>
            <person name="Ahrendt S."/>
            <person name="Min B."/>
            <person name="Choi I.G."/>
            <person name="Park H."/>
            <person name="Plett J.M."/>
            <person name="Magnuson J."/>
            <person name="Spatafora J.W."/>
            <person name="Nagy L.G."/>
            <person name="Henrissat B."/>
            <person name="Grigoriev I.V."/>
            <person name="Yang Z.L."/>
            <person name="Xu J."/>
            <person name="Martin F.M."/>
        </authorList>
    </citation>
    <scope>NUCLEOTIDE SEQUENCE</scope>
    <source>
        <strain evidence="1">ATCC 28755</strain>
    </source>
</reference>
<sequence length="327" mass="37702">MSVLIFLLSVFFFALQLGTGHSIRIKRLRPFSISGFRYSNAFGLSISAAHVRLILHLPRPSYPRWATFQTFGYEYKDSEHHVSLANVTATLWILPLYFGFTGGSWVSVELNDFRLRVLKSSSTPNWVQDMRRNLVATILTGEIDRVDDFVITFALASLTGAPDDYTSTTGLSIGGAKEEIDELRISVLLNEYQTKNWQDRLYTFRCVQAQLRRSWIGDRGSYAMIAEESRWTKVQSLYHRADAVQSKWWRSLIYSIISFPFDVVNIYKDPMSTIDIYIPRLDVTFDDFRIRDAELIRQSATLFIEKMRLNRVSFSDVFFDAISTALS</sequence>
<organism evidence="1 2">
    <name type="scientific">Hygrophoropsis aurantiaca</name>
    <dbReference type="NCBI Taxonomy" id="72124"/>
    <lineage>
        <taxon>Eukaryota</taxon>
        <taxon>Fungi</taxon>
        <taxon>Dikarya</taxon>
        <taxon>Basidiomycota</taxon>
        <taxon>Agaricomycotina</taxon>
        <taxon>Agaricomycetes</taxon>
        <taxon>Agaricomycetidae</taxon>
        <taxon>Boletales</taxon>
        <taxon>Coniophorineae</taxon>
        <taxon>Hygrophoropsidaceae</taxon>
        <taxon>Hygrophoropsis</taxon>
    </lineage>
</organism>
<dbReference type="Proteomes" id="UP000790377">
    <property type="component" value="Unassembled WGS sequence"/>
</dbReference>
<evidence type="ECO:0000313" key="1">
    <source>
        <dbReference type="EMBL" id="KAH7907559.1"/>
    </source>
</evidence>
<protein>
    <submittedName>
        <fullName evidence="1">Uncharacterized protein</fullName>
    </submittedName>
</protein>
<accession>A0ACB8A2Z0</accession>
<keyword evidence="2" id="KW-1185">Reference proteome</keyword>
<evidence type="ECO:0000313" key="2">
    <source>
        <dbReference type="Proteomes" id="UP000790377"/>
    </source>
</evidence>
<comment type="caution">
    <text evidence="1">The sequence shown here is derived from an EMBL/GenBank/DDBJ whole genome shotgun (WGS) entry which is preliminary data.</text>
</comment>
<name>A0ACB8A2Z0_9AGAM</name>
<gene>
    <name evidence="1" type="ORF">BJ138DRAFT_1116595</name>
</gene>